<dbReference type="AlphaFoldDB" id="F8NCK2"/>
<organism evidence="2 3">
    <name type="scientific">Hallella multisaccharivorax DSM 17128</name>
    <dbReference type="NCBI Taxonomy" id="688246"/>
    <lineage>
        <taxon>Bacteria</taxon>
        <taxon>Pseudomonadati</taxon>
        <taxon>Bacteroidota</taxon>
        <taxon>Bacteroidia</taxon>
        <taxon>Bacteroidales</taxon>
        <taxon>Prevotellaceae</taxon>
        <taxon>Hallella</taxon>
    </lineage>
</organism>
<evidence type="ECO:0000256" key="1">
    <source>
        <dbReference type="SAM" id="MobiDB-lite"/>
    </source>
</evidence>
<reference evidence="3" key="1">
    <citation type="journal article" date="2011" name="Stand. Genomic Sci.">
        <title>Non-contiguous finished genome sequence of the opportunistic oral pathogen Prevotella multisaccharivorax type strain (PPPA20).</title>
        <authorList>
            <person name="Pati A."/>
            <person name="Gronow S."/>
            <person name="Lu M."/>
            <person name="Lapidus A."/>
            <person name="Nolan M."/>
            <person name="Lucas S."/>
            <person name="Hammon N."/>
            <person name="Deshpande S."/>
            <person name="Cheng J.F."/>
            <person name="Tapia R."/>
            <person name="Han C."/>
            <person name="Goodwin L."/>
            <person name="Pitluck S."/>
            <person name="Liolios K."/>
            <person name="Pagani I."/>
            <person name="Mavromatis K."/>
            <person name="Mikhailova N."/>
            <person name="Huntemann M."/>
            <person name="Chen A."/>
            <person name="Palaniappan K."/>
            <person name="Land M."/>
            <person name="Hauser L."/>
            <person name="Detter J.C."/>
            <person name="Brambilla E.M."/>
            <person name="Rohde M."/>
            <person name="Goker M."/>
            <person name="Woyke T."/>
            <person name="Bristow J."/>
            <person name="Eisen J.A."/>
            <person name="Markowitz V."/>
            <person name="Hugenholtz P."/>
            <person name="Kyrpides N.C."/>
            <person name="Klenk H.P."/>
            <person name="Ivanova N."/>
        </authorList>
    </citation>
    <scope>NUCLEOTIDE SEQUENCE [LARGE SCALE GENOMIC DNA]</scope>
    <source>
        <strain evidence="3">DSM 17128</strain>
    </source>
</reference>
<dbReference type="STRING" id="688246.Premu_1628"/>
<protein>
    <submittedName>
        <fullName evidence="2">Uncharacterized protein</fullName>
    </submittedName>
</protein>
<evidence type="ECO:0000313" key="3">
    <source>
        <dbReference type="Proteomes" id="UP000002772"/>
    </source>
</evidence>
<dbReference type="Proteomes" id="UP000002772">
    <property type="component" value="Unassembled WGS sequence"/>
</dbReference>
<dbReference type="EMBL" id="GL945017">
    <property type="protein sequence ID" value="EGN57038.1"/>
    <property type="molecule type" value="Genomic_DNA"/>
</dbReference>
<feature type="compositionally biased region" description="Basic and acidic residues" evidence="1">
    <location>
        <begin position="33"/>
        <end position="43"/>
    </location>
</feature>
<gene>
    <name evidence="2" type="ORF">Premu_1628</name>
</gene>
<keyword evidence="3" id="KW-1185">Reference proteome</keyword>
<feature type="region of interest" description="Disordered" evidence="1">
    <location>
        <begin position="29"/>
        <end position="59"/>
    </location>
</feature>
<dbReference type="HOGENOM" id="CLU_2956791_0_0_10"/>
<accession>F8NCK2</accession>
<sequence length="59" mass="6757">MLSNKTLDENVALLNEFLSQKGMSQVRGGVQEESLKDDKKLEPDWGNTNYCESTRPVRR</sequence>
<name>F8NCK2_9BACT</name>
<proteinExistence type="predicted"/>
<evidence type="ECO:0000313" key="2">
    <source>
        <dbReference type="EMBL" id="EGN57038.1"/>
    </source>
</evidence>